<keyword evidence="2" id="KW-1133">Transmembrane helix</keyword>
<evidence type="ECO:0000256" key="2">
    <source>
        <dbReference type="SAM" id="Phobius"/>
    </source>
</evidence>
<dbReference type="AlphaFoldDB" id="A0A5N5DE00"/>
<keyword evidence="2" id="KW-0812">Transmembrane</keyword>
<protein>
    <submittedName>
        <fullName evidence="3">Uncharacterized protein</fullName>
    </submittedName>
</protein>
<gene>
    <name evidence="3" type="ORF">DBV05_g5364</name>
</gene>
<accession>A0A5N5DE00</accession>
<keyword evidence="2" id="KW-0472">Membrane</keyword>
<keyword evidence="4" id="KW-1185">Reference proteome</keyword>
<name>A0A5N5DE00_9PEZI</name>
<dbReference type="EMBL" id="VCHE01000028">
    <property type="protein sequence ID" value="KAB2575935.1"/>
    <property type="molecule type" value="Genomic_DNA"/>
</dbReference>
<feature type="transmembrane region" description="Helical" evidence="2">
    <location>
        <begin position="155"/>
        <end position="179"/>
    </location>
</feature>
<sequence>MQSDFTNLSDYSYWFGPKREYNDWGSIQIATHINYPRGADGKNTTKGQDQTLLYETTKGGCRVDDEGCIFHAVCVYRTTYAETRINCTSNNGNSCGATQMRRLSMDDGGEGQRRSEETSVTGPASSATRPCGSRASRSRNTSRERGAGVQRCVQLLVVVGIASFIILAFSVAGILVDYAKGCRARRGWR</sequence>
<feature type="region of interest" description="Disordered" evidence="1">
    <location>
        <begin position="98"/>
        <end position="143"/>
    </location>
</feature>
<dbReference type="Proteomes" id="UP000325902">
    <property type="component" value="Unassembled WGS sequence"/>
</dbReference>
<evidence type="ECO:0000256" key="1">
    <source>
        <dbReference type="SAM" id="MobiDB-lite"/>
    </source>
</evidence>
<feature type="compositionally biased region" description="Polar residues" evidence="1">
    <location>
        <begin position="118"/>
        <end position="128"/>
    </location>
</feature>
<evidence type="ECO:0000313" key="3">
    <source>
        <dbReference type="EMBL" id="KAB2575935.1"/>
    </source>
</evidence>
<proteinExistence type="predicted"/>
<comment type="caution">
    <text evidence="3">The sequence shown here is derived from an EMBL/GenBank/DDBJ whole genome shotgun (WGS) entry which is preliminary data.</text>
</comment>
<evidence type="ECO:0000313" key="4">
    <source>
        <dbReference type="Proteomes" id="UP000325902"/>
    </source>
</evidence>
<reference evidence="3 4" key="1">
    <citation type="journal article" date="2019" name="Sci. Rep.">
        <title>A multi-omics analysis of the grapevine pathogen Lasiodiplodia theobromae reveals that temperature affects the expression of virulence- and pathogenicity-related genes.</title>
        <authorList>
            <person name="Felix C."/>
            <person name="Meneses R."/>
            <person name="Goncalves M.F.M."/>
            <person name="Tilleman L."/>
            <person name="Duarte A.S."/>
            <person name="Jorrin-Novo J.V."/>
            <person name="Van de Peer Y."/>
            <person name="Deforce D."/>
            <person name="Van Nieuwerburgh F."/>
            <person name="Esteves A.C."/>
            <person name="Alves A."/>
        </authorList>
    </citation>
    <scope>NUCLEOTIDE SEQUENCE [LARGE SCALE GENOMIC DNA]</scope>
    <source>
        <strain evidence="3 4">LA-SOL3</strain>
    </source>
</reference>
<organism evidence="3 4">
    <name type="scientific">Lasiodiplodia theobromae</name>
    <dbReference type="NCBI Taxonomy" id="45133"/>
    <lineage>
        <taxon>Eukaryota</taxon>
        <taxon>Fungi</taxon>
        <taxon>Dikarya</taxon>
        <taxon>Ascomycota</taxon>
        <taxon>Pezizomycotina</taxon>
        <taxon>Dothideomycetes</taxon>
        <taxon>Dothideomycetes incertae sedis</taxon>
        <taxon>Botryosphaeriales</taxon>
        <taxon>Botryosphaeriaceae</taxon>
        <taxon>Lasiodiplodia</taxon>
    </lineage>
</organism>